<dbReference type="EMBL" id="PUIO01000078">
    <property type="protein sequence ID" value="PQP15172.1"/>
    <property type="molecule type" value="Genomic_DNA"/>
</dbReference>
<sequence>MLPTPDAVRGDDTQQVGSMMKIGKTKTKVEVATAVGAGYLLGRTHQLKMAVKIAGAGGRSPKGPEDLLAQGSEFLASSPEIGELGDSVRNGLLDTAAATAEASSEHVDSFRDRLRSGGAHVVAGGGHLVAGMKRIGRHGHAHPRDPEDSIVDEALDHGKDVDGRSSPAVEEEQQAKPHRLRKRRITTPSASAGESRDQSAQEARPDTTARRKGTAAKAH</sequence>
<evidence type="ECO:0000313" key="2">
    <source>
        <dbReference type="EMBL" id="PQP15172.1"/>
    </source>
</evidence>
<organism evidence="2 3">
    <name type="scientific">Rhodococcus opacus</name>
    <name type="common">Nocardia opaca</name>
    <dbReference type="NCBI Taxonomy" id="37919"/>
    <lineage>
        <taxon>Bacteria</taxon>
        <taxon>Bacillati</taxon>
        <taxon>Actinomycetota</taxon>
        <taxon>Actinomycetes</taxon>
        <taxon>Mycobacteriales</taxon>
        <taxon>Nocardiaceae</taxon>
        <taxon>Rhodococcus</taxon>
    </lineage>
</organism>
<feature type="region of interest" description="Disordered" evidence="1">
    <location>
        <begin position="155"/>
        <end position="219"/>
    </location>
</feature>
<feature type="compositionally biased region" description="Basic residues" evidence="1">
    <location>
        <begin position="210"/>
        <end position="219"/>
    </location>
</feature>
<dbReference type="AlphaFoldDB" id="A0A2S8ILA5"/>
<evidence type="ECO:0000256" key="1">
    <source>
        <dbReference type="SAM" id="MobiDB-lite"/>
    </source>
</evidence>
<dbReference type="Proteomes" id="UP000239290">
    <property type="component" value="Unassembled WGS sequence"/>
</dbReference>
<accession>A0A2S8ILA5</accession>
<feature type="compositionally biased region" description="Basic and acidic residues" evidence="1">
    <location>
        <begin position="194"/>
        <end position="209"/>
    </location>
</feature>
<reference evidence="3" key="1">
    <citation type="submission" date="2018-02" db="EMBL/GenBank/DDBJ databases">
        <title>Draft genome sequencing of Rhodococcus opacus KU647198.</title>
        <authorList>
            <person name="Zheng B.-X."/>
        </authorList>
    </citation>
    <scope>NUCLEOTIDE SEQUENCE [LARGE SCALE GENOMIC DNA]</scope>
    <source>
        <strain evidence="3">04-OD7</strain>
    </source>
</reference>
<comment type="caution">
    <text evidence="2">The sequence shown here is derived from an EMBL/GenBank/DDBJ whole genome shotgun (WGS) entry which is preliminary data.</text>
</comment>
<evidence type="ECO:0000313" key="3">
    <source>
        <dbReference type="Proteomes" id="UP000239290"/>
    </source>
</evidence>
<gene>
    <name evidence="2" type="ORF">C5613_39150</name>
</gene>
<proteinExistence type="predicted"/>
<name>A0A2S8ILA5_RHOOP</name>
<protein>
    <submittedName>
        <fullName evidence="2">Uncharacterized protein</fullName>
    </submittedName>
</protein>
<feature type="compositionally biased region" description="Basic residues" evidence="1">
    <location>
        <begin position="176"/>
        <end position="185"/>
    </location>
</feature>